<dbReference type="InterPro" id="IPR036653">
    <property type="entry name" value="CinA-like_C"/>
</dbReference>
<dbReference type="RefSeq" id="WP_244729245.1">
    <property type="nucleotide sequence ID" value="NZ_CP095045.1"/>
</dbReference>
<gene>
    <name evidence="2" type="ORF">MUN78_05130</name>
</gene>
<sequence length="193" mass="18955">MTDGNPGSTAELGAALVARAGELGIRVAVAESLTGGLLADAIVTVPGASRVFSGGIIAYDTALKAALLGVDVALLRERGPVDGDVAEQMAAGVRRACAVPPCAPAAGAAGREADDRGAVAEAAWLGVATTGVAGPDPDPQTGQPAGTVWVAVDAGGSRRARRLQTSGGRAEIRSATVRAALALALAALDPDQT</sequence>
<organism evidence="2 3">
    <name type="scientific">Leucobacter allii</name>
    <dbReference type="NCBI Taxonomy" id="2932247"/>
    <lineage>
        <taxon>Bacteria</taxon>
        <taxon>Bacillati</taxon>
        <taxon>Actinomycetota</taxon>
        <taxon>Actinomycetes</taxon>
        <taxon>Micrococcales</taxon>
        <taxon>Microbacteriaceae</taxon>
        <taxon>Leucobacter</taxon>
    </lineage>
</organism>
<reference evidence="2 3" key="1">
    <citation type="submission" date="2022-04" db="EMBL/GenBank/DDBJ databases">
        <title>Leucobacter sp. isolated from rhizosphere of garlic.</title>
        <authorList>
            <person name="Won M."/>
            <person name="Lee C.-M."/>
            <person name="Woen H.-Y."/>
            <person name="Kwon S.-W."/>
        </authorList>
    </citation>
    <scope>NUCLEOTIDE SEQUENCE [LARGE SCALE GENOMIC DNA]</scope>
    <source>
        <strain evidence="2 3">H21R-40</strain>
    </source>
</reference>
<dbReference type="Gene3D" id="3.90.950.20">
    <property type="entry name" value="CinA-like"/>
    <property type="match status" value="1"/>
</dbReference>
<dbReference type="Pfam" id="PF02464">
    <property type="entry name" value="CinA"/>
    <property type="match status" value="2"/>
</dbReference>
<evidence type="ECO:0000313" key="2">
    <source>
        <dbReference type="EMBL" id="UOQ58228.1"/>
    </source>
</evidence>
<feature type="domain" description="CinA C-terminal" evidence="1">
    <location>
        <begin position="14"/>
        <end position="113"/>
    </location>
</feature>
<name>A0ABY4FPM5_9MICO</name>
<evidence type="ECO:0000313" key="3">
    <source>
        <dbReference type="Proteomes" id="UP000831786"/>
    </source>
</evidence>
<dbReference type="SUPFAM" id="SSF142433">
    <property type="entry name" value="CinA-like"/>
    <property type="match status" value="2"/>
</dbReference>
<dbReference type="EMBL" id="CP095045">
    <property type="protein sequence ID" value="UOQ58228.1"/>
    <property type="molecule type" value="Genomic_DNA"/>
</dbReference>
<protein>
    <submittedName>
        <fullName evidence="2">CinA family protein</fullName>
    </submittedName>
</protein>
<dbReference type="InterPro" id="IPR008136">
    <property type="entry name" value="CinA_C"/>
</dbReference>
<accession>A0ABY4FPM5</accession>
<proteinExistence type="predicted"/>
<evidence type="ECO:0000259" key="1">
    <source>
        <dbReference type="Pfam" id="PF02464"/>
    </source>
</evidence>
<keyword evidence="3" id="KW-1185">Reference proteome</keyword>
<dbReference type="Proteomes" id="UP000831786">
    <property type="component" value="Chromosome"/>
</dbReference>
<feature type="domain" description="CinA C-terminal" evidence="1">
    <location>
        <begin position="123"/>
        <end position="185"/>
    </location>
</feature>
<dbReference type="NCBIfam" id="TIGR00199">
    <property type="entry name" value="PncC_domain"/>
    <property type="match status" value="1"/>
</dbReference>